<evidence type="ECO:0000256" key="4">
    <source>
        <dbReference type="ARBA" id="ARBA00013346"/>
    </source>
</evidence>
<dbReference type="Pfam" id="PF01135">
    <property type="entry name" value="PCMT"/>
    <property type="match status" value="1"/>
</dbReference>
<protein>
    <recommendedName>
        <fullName evidence="4 9">Protein-L-isoaspartate O-methyltransferase</fullName>
        <ecNumber evidence="3 9">2.1.1.77</ecNumber>
    </recommendedName>
</protein>
<evidence type="ECO:0000256" key="7">
    <source>
        <dbReference type="ARBA" id="ARBA00022679"/>
    </source>
</evidence>
<dbReference type="STRING" id="1122213.GCA_000423365_02505"/>
<keyword evidence="7 10" id="KW-0808">Transferase</keyword>
<dbReference type="NCBIfam" id="NF001453">
    <property type="entry name" value="PRK00312.1"/>
    <property type="match status" value="1"/>
</dbReference>
<dbReference type="PANTHER" id="PTHR11579:SF0">
    <property type="entry name" value="PROTEIN-L-ISOASPARTATE(D-ASPARTATE) O-METHYLTRANSFERASE"/>
    <property type="match status" value="1"/>
</dbReference>
<comment type="subcellular location">
    <subcellularLocation>
        <location evidence="1">Cytoplasm</location>
    </subcellularLocation>
</comment>
<keyword evidence="6 10" id="KW-0489">Methyltransferase</keyword>
<evidence type="ECO:0000256" key="8">
    <source>
        <dbReference type="ARBA" id="ARBA00022691"/>
    </source>
</evidence>
<evidence type="ECO:0000256" key="9">
    <source>
        <dbReference type="NCBIfam" id="TIGR00080"/>
    </source>
</evidence>
<dbReference type="PROSITE" id="PS01279">
    <property type="entry name" value="PCMT"/>
    <property type="match status" value="1"/>
</dbReference>
<evidence type="ECO:0000313" key="11">
    <source>
        <dbReference type="Proteomes" id="UP000258927"/>
    </source>
</evidence>
<sequence>MQDDDQPQNLEWAKASLVLGLRQKGITQRLVVDAFERVPHELFVPDEYADHAYKDCALPIECGQSMTSPVKVAQMLSKLKFDEQVPKILEIGTGSGYATALLSRFAKRVFSIEKYGTLLRLAQDRWEKLKLSNIVSLHDDGLAGWKHQAPFSRILLTGSVREVTPDLLDQLEDGGILLAPVGAPNELQQLIRYERIGDQFADDVVGTIRLAPLMHGKSQTL</sequence>
<evidence type="ECO:0000256" key="1">
    <source>
        <dbReference type="ARBA" id="ARBA00004496"/>
    </source>
</evidence>
<organism evidence="10 11">
    <name type="scientific">Maritalea myrionectae</name>
    <dbReference type="NCBI Taxonomy" id="454601"/>
    <lineage>
        <taxon>Bacteria</taxon>
        <taxon>Pseudomonadati</taxon>
        <taxon>Pseudomonadota</taxon>
        <taxon>Alphaproteobacteria</taxon>
        <taxon>Hyphomicrobiales</taxon>
        <taxon>Devosiaceae</taxon>
        <taxon>Maritalea</taxon>
    </lineage>
</organism>
<dbReference type="AlphaFoldDB" id="A0A2R4MFI1"/>
<dbReference type="CDD" id="cd02440">
    <property type="entry name" value="AdoMet_MTases"/>
    <property type="match status" value="1"/>
</dbReference>
<reference evidence="10 11" key="1">
    <citation type="submission" date="2017-05" db="EMBL/GenBank/DDBJ databases">
        <title>Genome Analysis of Maritalea myrionectae HL2708#5.</title>
        <authorList>
            <consortium name="Cotde Inc.-PKNU"/>
            <person name="Jang D."/>
            <person name="Oh H.-M."/>
        </authorList>
    </citation>
    <scope>NUCLEOTIDE SEQUENCE [LARGE SCALE GENOMIC DNA]</scope>
    <source>
        <strain evidence="10 11">HL2708#5</strain>
    </source>
</reference>
<evidence type="ECO:0000256" key="5">
    <source>
        <dbReference type="ARBA" id="ARBA00022490"/>
    </source>
</evidence>
<dbReference type="Proteomes" id="UP000258927">
    <property type="component" value="Chromosome"/>
</dbReference>
<proteinExistence type="inferred from homology"/>
<dbReference type="SUPFAM" id="SSF53335">
    <property type="entry name" value="S-adenosyl-L-methionine-dependent methyltransferases"/>
    <property type="match status" value="1"/>
</dbReference>
<dbReference type="Gene3D" id="3.40.50.150">
    <property type="entry name" value="Vaccinia Virus protein VP39"/>
    <property type="match status" value="1"/>
</dbReference>
<keyword evidence="8" id="KW-0949">S-adenosyl-L-methionine</keyword>
<dbReference type="GO" id="GO:0004719">
    <property type="term" value="F:protein-L-isoaspartate (D-aspartate) O-methyltransferase activity"/>
    <property type="evidence" value="ECO:0007669"/>
    <property type="project" value="UniProtKB-UniRule"/>
</dbReference>
<evidence type="ECO:0000313" key="10">
    <source>
        <dbReference type="EMBL" id="AVX04705.1"/>
    </source>
</evidence>
<dbReference type="GO" id="GO:0030091">
    <property type="term" value="P:protein repair"/>
    <property type="evidence" value="ECO:0007669"/>
    <property type="project" value="UniProtKB-UniRule"/>
</dbReference>
<keyword evidence="11" id="KW-1185">Reference proteome</keyword>
<accession>A0A2R4MFI1</accession>
<dbReference type="RefSeq" id="WP_027835395.1">
    <property type="nucleotide sequence ID" value="NZ_CP021330.1"/>
</dbReference>
<dbReference type="GO" id="GO:0005737">
    <property type="term" value="C:cytoplasm"/>
    <property type="evidence" value="ECO:0007669"/>
    <property type="project" value="UniProtKB-SubCell"/>
</dbReference>
<name>A0A2R4MFI1_9HYPH</name>
<dbReference type="PANTHER" id="PTHR11579">
    <property type="entry name" value="PROTEIN-L-ISOASPARTATE O-METHYLTRANSFERASE"/>
    <property type="match status" value="1"/>
</dbReference>
<dbReference type="EMBL" id="CP021330">
    <property type="protein sequence ID" value="AVX04705.1"/>
    <property type="molecule type" value="Genomic_DNA"/>
</dbReference>
<dbReference type="NCBIfam" id="TIGR00080">
    <property type="entry name" value="pimt"/>
    <property type="match status" value="1"/>
</dbReference>
<keyword evidence="5" id="KW-0963">Cytoplasm</keyword>
<evidence type="ECO:0000256" key="6">
    <source>
        <dbReference type="ARBA" id="ARBA00022603"/>
    </source>
</evidence>
<dbReference type="GO" id="GO:0032259">
    <property type="term" value="P:methylation"/>
    <property type="evidence" value="ECO:0007669"/>
    <property type="project" value="UniProtKB-KW"/>
</dbReference>
<dbReference type="KEGG" id="mmyr:MXMO3_02186"/>
<dbReference type="EC" id="2.1.1.77" evidence="3 9"/>
<dbReference type="InterPro" id="IPR000682">
    <property type="entry name" value="PCMT"/>
</dbReference>
<comment type="similarity">
    <text evidence="2">Belongs to the methyltransferase superfamily. L-isoaspartyl/D-aspartyl protein methyltransferase family.</text>
</comment>
<dbReference type="InterPro" id="IPR029063">
    <property type="entry name" value="SAM-dependent_MTases_sf"/>
</dbReference>
<evidence type="ECO:0000256" key="2">
    <source>
        <dbReference type="ARBA" id="ARBA00005369"/>
    </source>
</evidence>
<gene>
    <name evidence="10" type="ORF">MXMO3_02186</name>
</gene>
<evidence type="ECO:0000256" key="3">
    <source>
        <dbReference type="ARBA" id="ARBA00011890"/>
    </source>
</evidence>